<gene>
    <name evidence="16" type="ORF">AK812_SmicGene30278</name>
</gene>
<evidence type="ECO:0000256" key="8">
    <source>
        <dbReference type="ARBA" id="ARBA00023157"/>
    </source>
</evidence>
<comment type="similarity">
    <text evidence="1 11">Belongs to the peptidase A1 family.</text>
</comment>
<keyword evidence="9" id="KW-0325">Glycoprotein</keyword>
<dbReference type="GO" id="GO:0003676">
    <property type="term" value="F:nucleic acid binding"/>
    <property type="evidence" value="ECO:0007669"/>
    <property type="project" value="InterPro"/>
</dbReference>
<dbReference type="PANTHER" id="PTHR47966:SF51">
    <property type="entry name" value="BETA-SITE APP-CLEAVING ENZYME, ISOFORM A-RELATED"/>
    <property type="match status" value="1"/>
</dbReference>
<dbReference type="OrthoDB" id="771136at2759"/>
<evidence type="ECO:0000259" key="14">
    <source>
        <dbReference type="PROSITE" id="PS50879"/>
    </source>
</evidence>
<evidence type="ECO:0000256" key="12">
    <source>
        <dbReference type="SAM" id="Coils"/>
    </source>
</evidence>
<reference evidence="16 17" key="1">
    <citation type="submission" date="2016-02" db="EMBL/GenBank/DDBJ databases">
        <title>Genome analysis of coral dinoflagellate symbionts highlights evolutionary adaptations to a symbiotic lifestyle.</title>
        <authorList>
            <person name="Aranda M."/>
            <person name="Li Y."/>
            <person name="Liew Y.J."/>
            <person name="Baumgarten S."/>
            <person name="Simakov O."/>
            <person name="Wilson M."/>
            <person name="Piel J."/>
            <person name="Ashoor H."/>
            <person name="Bougouffa S."/>
            <person name="Bajic V.B."/>
            <person name="Ryu T."/>
            <person name="Ravasi T."/>
            <person name="Bayer T."/>
            <person name="Micklem G."/>
            <person name="Kim H."/>
            <person name="Bhak J."/>
            <person name="Lajeunesse T.C."/>
            <person name="Voolstra C.R."/>
        </authorList>
    </citation>
    <scope>NUCLEOTIDE SEQUENCE [LARGE SCALE GENOMIC DNA]</scope>
    <source>
        <strain evidence="16 17">CCMP2467</strain>
    </source>
</reference>
<dbReference type="PANTHER" id="PTHR47966">
    <property type="entry name" value="BETA-SITE APP-CLEAVING ENZYME, ISOFORM A-RELATED"/>
    <property type="match status" value="1"/>
</dbReference>
<feature type="active site" evidence="10">
    <location>
        <position position="396"/>
    </location>
</feature>
<evidence type="ECO:0000256" key="2">
    <source>
        <dbReference type="ARBA" id="ARBA00022670"/>
    </source>
</evidence>
<keyword evidence="12" id="KW-0175">Coiled coil</keyword>
<feature type="compositionally biased region" description="Basic and acidic residues" evidence="13">
    <location>
        <begin position="1883"/>
        <end position="1901"/>
    </location>
</feature>
<organism evidence="16 17">
    <name type="scientific">Symbiodinium microadriaticum</name>
    <name type="common">Dinoflagellate</name>
    <name type="synonym">Zooxanthella microadriatica</name>
    <dbReference type="NCBI Taxonomy" id="2951"/>
    <lineage>
        <taxon>Eukaryota</taxon>
        <taxon>Sar</taxon>
        <taxon>Alveolata</taxon>
        <taxon>Dinophyceae</taxon>
        <taxon>Suessiales</taxon>
        <taxon>Symbiodiniaceae</taxon>
        <taxon>Symbiodinium</taxon>
    </lineage>
</organism>
<comment type="caution">
    <text evidence="16">The sequence shown here is derived from an EMBL/GenBank/DDBJ whole genome shotgun (WGS) entry which is preliminary data.</text>
</comment>
<dbReference type="GO" id="GO:0004190">
    <property type="term" value="F:aspartic-type endopeptidase activity"/>
    <property type="evidence" value="ECO:0007669"/>
    <property type="project" value="UniProtKB-KW"/>
</dbReference>
<dbReference type="PRINTS" id="PR00792">
    <property type="entry name" value="PEPSIN"/>
</dbReference>
<dbReference type="InterPro" id="IPR002156">
    <property type="entry name" value="RNaseH_domain"/>
</dbReference>
<dbReference type="FunFam" id="2.40.70.10:FF:000008">
    <property type="entry name" value="Cathepsin D"/>
    <property type="match status" value="1"/>
</dbReference>
<evidence type="ECO:0000259" key="15">
    <source>
        <dbReference type="PROSITE" id="PS51767"/>
    </source>
</evidence>
<dbReference type="Proteomes" id="UP000186817">
    <property type="component" value="Unassembled WGS sequence"/>
</dbReference>
<feature type="active site" evidence="10">
    <location>
        <position position="574"/>
    </location>
</feature>
<keyword evidence="17" id="KW-1185">Reference proteome</keyword>
<keyword evidence="7" id="KW-0695">RNA-directed DNA polymerase</keyword>
<dbReference type="FunFam" id="2.40.70.10:FF:000002">
    <property type="entry name" value="Vacuolar aspartic proteinase"/>
    <property type="match status" value="1"/>
</dbReference>
<dbReference type="InterPro" id="IPR036397">
    <property type="entry name" value="RNaseH_sf"/>
</dbReference>
<dbReference type="PROSITE" id="PS00141">
    <property type="entry name" value="ASP_PROTEASE"/>
    <property type="match status" value="2"/>
</dbReference>
<feature type="domain" description="RNase H type-1" evidence="14">
    <location>
        <begin position="1235"/>
        <end position="1396"/>
    </location>
</feature>
<dbReference type="EMBL" id="LSRX01000817">
    <property type="protein sequence ID" value="OLP88390.1"/>
    <property type="molecule type" value="Genomic_DNA"/>
</dbReference>
<dbReference type="InterPro" id="IPR033121">
    <property type="entry name" value="PEPTIDASE_A1"/>
</dbReference>
<keyword evidence="6 11" id="KW-0378">Hydrolase</keyword>
<dbReference type="PROSITE" id="PS51767">
    <property type="entry name" value="PEPTIDASE_A1"/>
    <property type="match status" value="1"/>
</dbReference>
<evidence type="ECO:0000313" key="16">
    <source>
        <dbReference type="EMBL" id="OLP88390.1"/>
    </source>
</evidence>
<evidence type="ECO:0000256" key="1">
    <source>
        <dbReference type="ARBA" id="ARBA00007447"/>
    </source>
</evidence>
<feature type="region of interest" description="Disordered" evidence="13">
    <location>
        <begin position="1876"/>
        <end position="1912"/>
    </location>
</feature>
<evidence type="ECO:0000256" key="10">
    <source>
        <dbReference type="PIRSR" id="PIRSR601461-1"/>
    </source>
</evidence>
<feature type="domain" description="Peptidase A1" evidence="15">
    <location>
        <begin position="378"/>
        <end position="681"/>
    </location>
</feature>
<dbReference type="InterPro" id="IPR021109">
    <property type="entry name" value="Peptidase_aspartic_dom_sf"/>
</dbReference>
<keyword evidence="2 11" id="KW-0645">Protease</keyword>
<dbReference type="InterPro" id="IPR012337">
    <property type="entry name" value="RNaseH-like_sf"/>
</dbReference>
<dbReference type="SUPFAM" id="SSF50630">
    <property type="entry name" value="Acid proteases"/>
    <property type="match status" value="1"/>
</dbReference>
<dbReference type="InterPro" id="IPR001461">
    <property type="entry name" value="Aspartic_peptidase_A1"/>
</dbReference>
<evidence type="ECO:0000256" key="4">
    <source>
        <dbReference type="ARBA" id="ARBA00022695"/>
    </source>
</evidence>
<proteinExistence type="inferred from homology"/>
<keyword evidence="3" id="KW-0808">Transferase</keyword>
<dbReference type="GO" id="GO:0006508">
    <property type="term" value="P:proteolysis"/>
    <property type="evidence" value="ECO:0007669"/>
    <property type="project" value="UniProtKB-KW"/>
</dbReference>
<dbReference type="InterPro" id="IPR001969">
    <property type="entry name" value="Aspartic_peptidase_AS"/>
</dbReference>
<dbReference type="SUPFAM" id="SSF53098">
    <property type="entry name" value="Ribonuclease H-like"/>
    <property type="match status" value="1"/>
</dbReference>
<evidence type="ECO:0000256" key="9">
    <source>
        <dbReference type="ARBA" id="ARBA00023180"/>
    </source>
</evidence>
<keyword evidence="5 11" id="KW-0064">Aspartyl protease</keyword>
<evidence type="ECO:0000256" key="6">
    <source>
        <dbReference type="ARBA" id="ARBA00022801"/>
    </source>
</evidence>
<sequence>MLFGILETARHLCTTGMRLCNADVDEAERNYQEEEEDFEEMDNEEGISVGKVFFDLRQRTLSGMDQMPAFRVVVLGLLRKLRNNVKDSILYSEVEDALGRYFRVLDADMQRFANLHEILRDSADKPGTCTFQLEAAGAAVFATHTAGTTLLHEAMREIAVVLLACGEMQRRSLDLKLQTQRSISASSGGAPLISYSRFADFLDEATALCVQLRRKHEELQQQRIRAMATLTEAKLATEADPSKSCPRCVSSPANPPAPLTAEEADAAQARYEQLLKTGSAVDQRKREDWYDRLAWWTDVKVDCFPTPTTNMSRVIRSVVAAASTVAVAAVIRVPLQKRELSFEETLDSVNMGVQKWEARLAARGDDPVIIDDYMNAQYFGEIEVGTPGQKEMVVFDTGSSNLWVPNHKPFLSSHNIYDHSKSSTYKKNGTTFAIQYGSGPVSGVFSADDVAIGDLKLKDYTFAEVDKTSGLGIGYILGKFDGILGLGWDSISVGHVKTPMKALVESGKLPKPIFAFYLGNNQPGELLFGGVDPKHYSGDFSFVPLSSATYWQIKLDAVKLGSDSVSSVKSAIVDSGTSLLAGPKDDVAKIAAKLGAKSILGKEYVVDCSAKLPDLTFTLGGKDYTLSQPDLILQQSGSQCILGLTGIDVPAPRGPLWILGDVFMRKYYVQFDWGQQRLGFAKAVQAASETKSGARVFVLAPRGPRGETEYGINMHELLAYALSKMHRVVAEEDTRFAVVWVQLSDHRVGPWQCFRFAESLHERYAANLEELRYDQMTPADSSQQGPWIAPEEDTAHLSRIQKALTVAKRADTKVRKIAHEKELRRKQWEMYTAEAKLRFINQRKNFENDMARLEREQEAAVEQGRMASGQVKAIVAGTAPDEDMEEPNSARAWEALWQSVEHTTPSSDFLAEAMIAAGYKRTGSPSLGRGPTKVLQAGMETARHRLDPFQCARGSTEYGAMDFGDGTIQVELDDELAEGPSIFCEEPHHPTLAKDYALVRFILEAPTPADAVLTTGSQAALMLALHVQRPHLIPLEDQVETLSAGCAPEIKRLLRQIRQAIAVPMQEEIESSHIPLEQTCISKMEMLSQPTKPPDNQYPGRNTSTWKLFAEKCTANEHFVLCLTEAATLGLALDSNCPPLATQQKGALSLLKLNAKMLICNMPAMITSVLHQDGWLHIADATTRLGVNLPVGTQDPVVQPSDDNATETGRVDMWAKGYKANARDAGHPQLTPILPVSKEVFRCQGDRLYETAYDLLEKLRLERGGKPARLGWAVLFFNPDGDTVGWLAGPIPTWAQNSDSPSAYLAECFALIVAHFCAALNYPSTAITFRSDCQAALGVAKGTMSFRDGKIPQALANVASFRRSRTPGLDVIEYVPGHSGEFFNDVVDELAKWGAQQPIYQEDSRQPDIMRNWLDEGAVKLPWAAIVLQRASGQSQMPPTSQLLGQDNMHAGRAALLAEQLDNLGISIAALQETRGALPNRGSSLSLPSTRPTEALLQKKKTCQDHLHDIVHQAPARLQLQKRSQILAILFDAWRGDPCQDAEAMMQRWRQHFGAMEGGKGSKQEAANYRQILLARAAYQESRRKVYKARGIPGCGKTYGSMGCLRCHLGYSAACRDNWGVFHPAPGTEASQHPQAPPGQAEGTFDSLRVTDTRVDVSPELLEQLQAISHTEETSLWEVVSAHIAPIAVLRNTVREWRNSLPPHSDSDTADNLLLLLDPDLLGEIPVLAPPKLPCPADAAPEWRDIAPIRYAVTGRQQATRLQPPPKVLLSPTGYTSIRLRQAMDYATWLEAIHVVHPSWTTRILRLVLWPLASEEFWDYFHSHERIEFLDVALDMRKFRLPKDIMEYDKWLDQQAAELHKQQAMKQGAMMSGSFGSMASGMDEERKKMDQQMEDMKRILEQKGYGSSGKQD</sequence>
<evidence type="ECO:0000313" key="17">
    <source>
        <dbReference type="Proteomes" id="UP000186817"/>
    </source>
</evidence>
<evidence type="ECO:0000256" key="3">
    <source>
        <dbReference type="ARBA" id="ARBA00022679"/>
    </source>
</evidence>
<feature type="coiled-coil region" evidence="12">
    <location>
        <begin position="836"/>
        <end position="863"/>
    </location>
</feature>
<dbReference type="GO" id="GO:0004523">
    <property type="term" value="F:RNA-DNA hybrid ribonuclease activity"/>
    <property type="evidence" value="ECO:0007669"/>
    <property type="project" value="InterPro"/>
</dbReference>
<dbReference type="Gene3D" id="2.40.70.10">
    <property type="entry name" value="Acid Proteases"/>
    <property type="match status" value="2"/>
</dbReference>
<keyword evidence="8" id="KW-1015">Disulfide bond</keyword>
<feature type="coiled-coil region" evidence="12">
    <location>
        <begin position="202"/>
        <end position="229"/>
    </location>
</feature>
<evidence type="ECO:0000256" key="11">
    <source>
        <dbReference type="RuleBase" id="RU000454"/>
    </source>
</evidence>
<dbReference type="Gene3D" id="3.30.420.10">
    <property type="entry name" value="Ribonuclease H-like superfamily/Ribonuclease H"/>
    <property type="match status" value="1"/>
</dbReference>
<dbReference type="PROSITE" id="PS50879">
    <property type="entry name" value="RNASE_H_1"/>
    <property type="match status" value="1"/>
</dbReference>
<evidence type="ECO:0000256" key="5">
    <source>
        <dbReference type="ARBA" id="ARBA00022750"/>
    </source>
</evidence>
<dbReference type="Pfam" id="PF00026">
    <property type="entry name" value="Asp"/>
    <property type="match status" value="1"/>
</dbReference>
<feature type="coiled-coil region" evidence="12">
    <location>
        <begin position="17"/>
        <end position="44"/>
    </location>
</feature>
<accession>A0A1Q9CZQ5</accession>
<keyword evidence="4" id="KW-0548">Nucleotidyltransferase</keyword>
<name>A0A1Q9CZQ5_SYMMI</name>
<evidence type="ECO:0000256" key="13">
    <source>
        <dbReference type="SAM" id="MobiDB-lite"/>
    </source>
</evidence>
<protein>
    <submittedName>
        <fullName evidence="16">Lysosomal aspartic protease</fullName>
    </submittedName>
</protein>
<evidence type="ECO:0000256" key="7">
    <source>
        <dbReference type="ARBA" id="ARBA00022918"/>
    </source>
</evidence>
<dbReference type="GO" id="GO:0003964">
    <property type="term" value="F:RNA-directed DNA polymerase activity"/>
    <property type="evidence" value="ECO:0007669"/>
    <property type="project" value="UniProtKB-KW"/>
</dbReference>